<evidence type="ECO:0000256" key="4">
    <source>
        <dbReference type="ARBA" id="ARBA00004496"/>
    </source>
</evidence>
<dbReference type="PROSITE" id="PS50004">
    <property type="entry name" value="C2"/>
    <property type="match status" value="2"/>
</dbReference>
<evidence type="ECO:0000256" key="19">
    <source>
        <dbReference type="SAM" id="MobiDB-lite"/>
    </source>
</evidence>
<proteinExistence type="inferred from homology"/>
<evidence type="ECO:0000256" key="15">
    <source>
        <dbReference type="ARBA" id="ARBA00058857"/>
    </source>
</evidence>
<feature type="compositionally biased region" description="Low complexity" evidence="19">
    <location>
        <begin position="621"/>
        <end position="633"/>
    </location>
</feature>
<dbReference type="GO" id="GO:0005925">
    <property type="term" value="C:focal adhesion"/>
    <property type="evidence" value="ECO:0007669"/>
    <property type="project" value="UniProtKB-SubCell"/>
</dbReference>
<evidence type="ECO:0000259" key="20">
    <source>
        <dbReference type="PROSITE" id="PS50004"/>
    </source>
</evidence>
<keyword evidence="8" id="KW-0597">Phosphoprotein</keyword>
<dbReference type="Pfam" id="PF00168">
    <property type="entry name" value="C2"/>
    <property type="match status" value="2"/>
</dbReference>
<feature type="compositionally biased region" description="Pro residues" evidence="19">
    <location>
        <begin position="549"/>
        <end position="568"/>
    </location>
</feature>
<keyword evidence="22" id="KW-1185">Reference proteome</keyword>
<comment type="caution">
    <text evidence="21">The sequence shown here is derived from an EMBL/GenBank/DDBJ whole genome shotgun (WGS) entry which is preliminary data.</text>
</comment>
<feature type="compositionally biased region" description="Low complexity" evidence="19">
    <location>
        <begin position="584"/>
        <end position="600"/>
    </location>
</feature>
<dbReference type="CDD" id="cd04048">
    <property type="entry name" value="C2A_Copine"/>
    <property type="match status" value="1"/>
</dbReference>
<dbReference type="GO" id="GO:0046872">
    <property type="term" value="F:metal ion binding"/>
    <property type="evidence" value="ECO:0007669"/>
    <property type="project" value="UniProtKB-KW"/>
</dbReference>
<dbReference type="PANTHER" id="PTHR10857:SF106">
    <property type="entry name" value="C2 DOMAIN-CONTAINING PROTEIN"/>
    <property type="match status" value="1"/>
</dbReference>
<dbReference type="AlphaFoldDB" id="A0A7I8V5S8"/>
<evidence type="ECO:0000256" key="17">
    <source>
        <dbReference type="ARBA" id="ARBA00074834"/>
    </source>
</evidence>
<evidence type="ECO:0000256" key="16">
    <source>
        <dbReference type="ARBA" id="ARBA00065466"/>
    </source>
</evidence>
<reference evidence="21 22" key="1">
    <citation type="submission" date="2020-08" db="EMBL/GenBank/DDBJ databases">
        <authorList>
            <person name="Hejnol A."/>
        </authorList>
    </citation>
    <scope>NUCLEOTIDE SEQUENCE [LARGE SCALE GENOMIC DNA]</scope>
</reference>
<dbReference type="PANTHER" id="PTHR10857">
    <property type="entry name" value="COPINE"/>
    <property type="match status" value="1"/>
</dbReference>
<dbReference type="OrthoDB" id="5855668at2759"/>
<evidence type="ECO:0000256" key="1">
    <source>
        <dbReference type="ARBA" id="ARBA00004123"/>
    </source>
</evidence>
<dbReference type="GO" id="GO:0071277">
    <property type="term" value="P:cellular response to calcium ion"/>
    <property type="evidence" value="ECO:0007669"/>
    <property type="project" value="TreeGrafter"/>
</dbReference>
<dbReference type="InterPro" id="IPR010734">
    <property type="entry name" value="Copine_C"/>
</dbReference>
<dbReference type="GO" id="GO:0005544">
    <property type="term" value="F:calcium-dependent phospholipid binding"/>
    <property type="evidence" value="ECO:0007669"/>
    <property type="project" value="InterPro"/>
</dbReference>
<dbReference type="SUPFAM" id="SSF49562">
    <property type="entry name" value="C2 domain (Calcium/lipid-binding domain, CaLB)"/>
    <property type="match status" value="2"/>
</dbReference>
<keyword evidence="11" id="KW-0106">Calcium</keyword>
<keyword evidence="13" id="KW-0472">Membrane</keyword>
<evidence type="ECO:0000256" key="6">
    <source>
        <dbReference type="ARBA" id="ARBA00022475"/>
    </source>
</evidence>
<dbReference type="FunFam" id="2.60.40.150:FF:000099">
    <property type="entry name" value="Copine 3"/>
    <property type="match status" value="1"/>
</dbReference>
<dbReference type="CDD" id="cd04047">
    <property type="entry name" value="C2B_Copine"/>
    <property type="match status" value="1"/>
</dbReference>
<dbReference type="SUPFAM" id="SSF53300">
    <property type="entry name" value="vWA-like"/>
    <property type="match status" value="1"/>
</dbReference>
<keyword evidence="7" id="KW-0963">Cytoplasm</keyword>
<accession>A0A7I8V5S8</accession>
<dbReference type="InterPro" id="IPR037768">
    <property type="entry name" value="C2B_Copine"/>
</dbReference>
<evidence type="ECO:0000256" key="8">
    <source>
        <dbReference type="ARBA" id="ARBA00022553"/>
    </source>
</evidence>
<evidence type="ECO:0000256" key="11">
    <source>
        <dbReference type="ARBA" id="ARBA00022837"/>
    </source>
</evidence>
<evidence type="ECO:0000256" key="7">
    <source>
        <dbReference type="ARBA" id="ARBA00022490"/>
    </source>
</evidence>
<name>A0A7I8V5S8_9ANNE</name>
<keyword evidence="12" id="KW-0965">Cell junction</keyword>
<comment type="function">
    <text evidence="15">Calcium-dependent phospholipid-binding protein that plays a role in ERBB2-mediated tumor cell migration in response to growth factor heregulin stimulation.</text>
</comment>
<evidence type="ECO:0000256" key="2">
    <source>
        <dbReference type="ARBA" id="ARBA00004236"/>
    </source>
</evidence>
<dbReference type="Gene3D" id="2.60.40.150">
    <property type="entry name" value="C2 domain"/>
    <property type="match status" value="2"/>
</dbReference>
<feature type="compositionally biased region" description="Low complexity" evidence="19">
    <location>
        <begin position="689"/>
        <end position="698"/>
    </location>
</feature>
<comment type="subcellular location">
    <subcellularLocation>
        <location evidence="3">Cell junction</location>
        <location evidence="3">Focal adhesion</location>
    </subcellularLocation>
    <subcellularLocation>
        <location evidence="2">Cell membrane</location>
    </subcellularLocation>
    <subcellularLocation>
        <location evidence="4">Cytoplasm</location>
    </subcellularLocation>
    <subcellularLocation>
        <location evidence="1">Nucleus</location>
    </subcellularLocation>
</comment>
<keyword evidence="9" id="KW-0479">Metal-binding</keyword>
<dbReference type="InterPro" id="IPR000008">
    <property type="entry name" value="C2_dom"/>
</dbReference>
<sequence>MAYSEVTAGPGKVFTPKSRIELTISCKNLADKDVFSKSDPLCVLFVKPPRATGFVEHDRTEVVKDSLNPTFKHKFVIDYMFEEVQELKFQVYDSDSKSSNLKNHEFLGEAQCRLSEIVGKGTLVSTLKSSGSFKKSSISIRSQEVAHSNDKVLLQFHANNLDKKDFLGKSDPYVVLYRENMDRTFTVIHKTEVIQNTLNPKWRAFQLPVQSIALKSGDADLKIEIYDWDKNSSDDLIGICSTSFTKLKAGPGQHNTYEVINPKKKSKKSYKNSGTISLTQYQYVQEPSFLDFIQGGLEINLIISIDFTQSNGHPQSRDSLHYYTQNKHSQYGLALYSVGEILQDYDHKKRFPALGFGGLLPNQQVSHCFFLNGSSSDPDCLGIPGIMQAYYSSLQTVNLYGPTNFSPCINYTANRVRQSSSPDKYTILLIITDGIITDMHETIRAIIDASFLPLSIIIVGVGRADFSAMDHLDADKRNLSSGGRTACRDIVQFVPFQSILDRYGNNIDAAKAELAKCVLAEVPQQVIGYMKFKNIKPSARKSFRGQPGGPEPQGPPPANPVYPTPGAPSGPSQNAGQLPYPGQNAYPAPGAPSAPYNNAGQAPYPGQNPYPGSAPIPGAPPASQQNSGYSPYPGSAPLPGAPPSSQPSSAPSPYPGTAPSAPNFNSGQAPYPSGGPSNQVPYPGGGPMAPGANPAQAPYPGGGFMAPSSQASQSPYPNFSGSNSNTYPTAPPGNQQGQSPYPNNQQHYPSPYPNP</sequence>
<keyword evidence="10" id="KW-0677">Repeat</keyword>
<evidence type="ECO:0000256" key="12">
    <source>
        <dbReference type="ARBA" id="ARBA00022949"/>
    </source>
</evidence>
<evidence type="ECO:0000256" key="3">
    <source>
        <dbReference type="ARBA" id="ARBA00004246"/>
    </source>
</evidence>
<dbReference type="InterPro" id="IPR035892">
    <property type="entry name" value="C2_domain_sf"/>
</dbReference>
<evidence type="ECO:0000313" key="22">
    <source>
        <dbReference type="Proteomes" id="UP000549394"/>
    </source>
</evidence>
<evidence type="ECO:0000256" key="18">
    <source>
        <dbReference type="ARBA" id="ARBA00076171"/>
    </source>
</evidence>
<comment type="similarity">
    <text evidence="5">Belongs to the copine family.</text>
</comment>
<feature type="region of interest" description="Disordered" evidence="19">
    <location>
        <begin position="539"/>
        <end position="755"/>
    </location>
</feature>
<evidence type="ECO:0000256" key="5">
    <source>
        <dbReference type="ARBA" id="ARBA00009048"/>
    </source>
</evidence>
<dbReference type="SMART" id="SM00327">
    <property type="entry name" value="VWA"/>
    <property type="match status" value="1"/>
</dbReference>
<evidence type="ECO:0000256" key="10">
    <source>
        <dbReference type="ARBA" id="ARBA00022737"/>
    </source>
</evidence>
<dbReference type="GO" id="GO:0005737">
    <property type="term" value="C:cytoplasm"/>
    <property type="evidence" value="ECO:0007669"/>
    <property type="project" value="UniProtKB-SubCell"/>
</dbReference>
<evidence type="ECO:0000256" key="9">
    <source>
        <dbReference type="ARBA" id="ARBA00022723"/>
    </source>
</evidence>
<dbReference type="GO" id="GO:0005634">
    <property type="term" value="C:nucleus"/>
    <property type="evidence" value="ECO:0007669"/>
    <property type="project" value="UniProtKB-SubCell"/>
</dbReference>
<dbReference type="EMBL" id="CAJFCJ010000002">
    <property type="protein sequence ID" value="CAD5111652.1"/>
    <property type="molecule type" value="Genomic_DNA"/>
</dbReference>
<evidence type="ECO:0000256" key="14">
    <source>
        <dbReference type="ARBA" id="ARBA00023242"/>
    </source>
</evidence>
<feature type="compositionally biased region" description="Pro residues" evidence="19">
    <location>
        <begin position="606"/>
        <end position="620"/>
    </location>
</feature>
<feature type="compositionally biased region" description="Pro residues" evidence="19">
    <location>
        <begin position="634"/>
        <end position="656"/>
    </location>
</feature>
<feature type="domain" description="C2" evidence="20">
    <location>
        <begin position="1"/>
        <end position="127"/>
    </location>
</feature>
<feature type="compositionally biased region" description="Low complexity" evidence="19">
    <location>
        <begin position="706"/>
        <end position="715"/>
    </location>
</feature>
<dbReference type="FunFam" id="2.60.40.150:FF:000042">
    <property type="entry name" value="Copine 3"/>
    <property type="match status" value="1"/>
</dbReference>
<feature type="domain" description="C2" evidence="20">
    <location>
        <begin position="132"/>
        <end position="257"/>
    </location>
</feature>
<evidence type="ECO:0000256" key="13">
    <source>
        <dbReference type="ARBA" id="ARBA00023136"/>
    </source>
</evidence>
<protein>
    <recommendedName>
        <fullName evidence="17">Copine-3</fullName>
    </recommendedName>
    <alternativeName>
        <fullName evidence="18">Copine III</fullName>
    </alternativeName>
</protein>
<evidence type="ECO:0000313" key="21">
    <source>
        <dbReference type="EMBL" id="CAD5111652.1"/>
    </source>
</evidence>
<dbReference type="SMART" id="SM00239">
    <property type="entry name" value="C2"/>
    <property type="match status" value="2"/>
</dbReference>
<keyword evidence="14" id="KW-0539">Nucleus</keyword>
<feature type="compositionally biased region" description="Polar residues" evidence="19">
    <location>
        <begin position="716"/>
        <end position="748"/>
    </location>
</feature>
<dbReference type="InterPro" id="IPR036465">
    <property type="entry name" value="vWFA_dom_sf"/>
</dbReference>
<keyword evidence="6" id="KW-1003">Cell membrane</keyword>
<gene>
    <name evidence="21" type="ORF">DGYR_LOCUS912</name>
</gene>
<comment type="subunit">
    <text evidence="16">Monomer. Interacts with ERBB2 (preferentially with the tyrosine phosphorylated form); this interaction occurs at the cell membrane and is increased in a growth factor heregulin-dependent manner. Interacts with SHC1; this interaction may mediate the binding of CPNE3 with ERBB2. Interacts with RACK1.</text>
</comment>
<dbReference type="Pfam" id="PF07002">
    <property type="entry name" value="Copine"/>
    <property type="match status" value="1"/>
</dbReference>
<dbReference type="InterPro" id="IPR002035">
    <property type="entry name" value="VWF_A"/>
</dbReference>
<dbReference type="InterPro" id="IPR045052">
    <property type="entry name" value="Copine"/>
</dbReference>
<dbReference type="Proteomes" id="UP000549394">
    <property type="component" value="Unassembled WGS sequence"/>
</dbReference>
<organism evidence="21 22">
    <name type="scientific">Dimorphilus gyrociliatus</name>
    <dbReference type="NCBI Taxonomy" id="2664684"/>
    <lineage>
        <taxon>Eukaryota</taxon>
        <taxon>Metazoa</taxon>
        <taxon>Spiralia</taxon>
        <taxon>Lophotrochozoa</taxon>
        <taxon>Annelida</taxon>
        <taxon>Polychaeta</taxon>
        <taxon>Polychaeta incertae sedis</taxon>
        <taxon>Dinophilidae</taxon>
        <taxon>Dimorphilus</taxon>
    </lineage>
</organism>
<dbReference type="GO" id="GO:0005886">
    <property type="term" value="C:plasma membrane"/>
    <property type="evidence" value="ECO:0007669"/>
    <property type="project" value="UniProtKB-SubCell"/>
</dbReference>